<keyword evidence="9" id="KW-1185">Reference proteome</keyword>
<keyword evidence="3 7" id="KW-0732">Signal</keyword>
<organism evidence="8 9">
    <name type="scientific">Streptobacillus moniliformis (strain ATCC 14647 / DSM 12112 / NCTC 10651 / 9901)</name>
    <dbReference type="NCBI Taxonomy" id="519441"/>
    <lineage>
        <taxon>Bacteria</taxon>
        <taxon>Fusobacteriati</taxon>
        <taxon>Fusobacteriota</taxon>
        <taxon>Fusobacteriia</taxon>
        <taxon>Fusobacteriales</taxon>
        <taxon>Leptotrichiaceae</taxon>
        <taxon>Streptobacillus</taxon>
    </lineage>
</organism>
<dbReference type="Gene3D" id="3.40.190.10">
    <property type="entry name" value="Periplasmic binding protein-like II"/>
    <property type="match status" value="2"/>
</dbReference>
<evidence type="ECO:0000256" key="3">
    <source>
        <dbReference type="ARBA" id="ARBA00022729"/>
    </source>
</evidence>
<gene>
    <name evidence="8" type="ordered locus">Smon_0286</name>
</gene>
<dbReference type="KEGG" id="smf:Smon_0286"/>
<proteinExistence type="inferred from homology"/>
<dbReference type="InterPro" id="IPR004872">
    <property type="entry name" value="Lipoprotein_NlpA"/>
</dbReference>
<comment type="similarity">
    <text evidence="2">Belongs to the NlpA lipoprotein family.</text>
</comment>
<dbReference type="PANTHER" id="PTHR30429">
    <property type="entry name" value="D-METHIONINE-BINDING LIPOPROTEIN METQ"/>
    <property type="match status" value="1"/>
</dbReference>
<dbReference type="CDD" id="cd13600">
    <property type="entry name" value="PBP2_lipoprotein_like_1"/>
    <property type="match status" value="1"/>
</dbReference>
<evidence type="ECO:0000313" key="9">
    <source>
        <dbReference type="Proteomes" id="UP000002072"/>
    </source>
</evidence>
<dbReference type="GO" id="GO:0016020">
    <property type="term" value="C:membrane"/>
    <property type="evidence" value="ECO:0007669"/>
    <property type="project" value="UniProtKB-SubCell"/>
</dbReference>
<evidence type="ECO:0000313" key="8">
    <source>
        <dbReference type="EMBL" id="ACZ00770.1"/>
    </source>
</evidence>
<dbReference type="Proteomes" id="UP000002072">
    <property type="component" value="Chromosome"/>
</dbReference>
<dbReference type="OrthoDB" id="9812878at2"/>
<dbReference type="EMBL" id="CP001779">
    <property type="protein sequence ID" value="ACZ00770.1"/>
    <property type="molecule type" value="Genomic_DNA"/>
</dbReference>
<feature type="signal peptide" evidence="7">
    <location>
        <begin position="1"/>
        <end position="19"/>
    </location>
</feature>
<dbReference type="HOGENOM" id="CLU_067080_0_1_0"/>
<dbReference type="Pfam" id="PF03180">
    <property type="entry name" value="Lipoprotein_9"/>
    <property type="match status" value="1"/>
</dbReference>
<sequence>MLKKLLLFFTIIFSSLTFSNDKVIKIAAAGYPMNEIVKIAAEDLEKEGYEVEISLLTDYVTANVGLNAKEFDANFHQHEPFMNIFNERNNGTLIKVKPIYDVHIGFYSKKFKNKSKISNGARVAVPSDPTNQDRALRILEKEGFITLAKKTGLNSLADIRTNRKRLKITPIAIPALVQAYQEFDLAFNWPSHMLKIGVKVKDAVLIEKASQARFAIILAAREDNKDSQKIKDLTKAMTSEKVRKFLLENYKEEGYPVF</sequence>
<feature type="chain" id="PRO_5003020537" evidence="7">
    <location>
        <begin position="20"/>
        <end position="258"/>
    </location>
</feature>
<dbReference type="eggNOG" id="COG1464">
    <property type="taxonomic scope" value="Bacteria"/>
</dbReference>
<keyword evidence="6 8" id="KW-0449">Lipoprotein</keyword>
<name>D1AWU4_STRM9</name>
<protein>
    <submittedName>
        <fullName evidence="8">NLPA lipoprotein</fullName>
    </submittedName>
</protein>
<evidence type="ECO:0000256" key="7">
    <source>
        <dbReference type="SAM" id="SignalP"/>
    </source>
</evidence>
<dbReference type="SUPFAM" id="SSF53850">
    <property type="entry name" value="Periplasmic binding protein-like II"/>
    <property type="match status" value="1"/>
</dbReference>
<dbReference type="GeneID" id="29673648"/>
<dbReference type="PANTHER" id="PTHR30429:SF0">
    <property type="entry name" value="METHIONINE-BINDING LIPOPROTEIN METQ"/>
    <property type="match status" value="1"/>
</dbReference>
<evidence type="ECO:0000256" key="1">
    <source>
        <dbReference type="ARBA" id="ARBA00004635"/>
    </source>
</evidence>
<keyword evidence="4" id="KW-0472">Membrane</keyword>
<comment type="subcellular location">
    <subcellularLocation>
        <location evidence="1">Membrane</location>
        <topology evidence="1">Lipid-anchor</topology>
    </subcellularLocation>
</comment>
<evidence type="ECO:0000256" key="4">
    <source>
        <dbReference type="ARBA" id="ARBA00023136"/>
    </source>
</evidence>
<reference evidence="8 9" key="1">
    <citation type="journal article" date="2009" name="Stand. Genomic Sci.">
        <title>Complete genome sequence of Streptobacillus moniliformis type strain (9901T).</title>
        <authorList>
            <person name="Nolan M."/>
            <person name="Gronow S."/>
            <person name="Lapidus A."/>
            <person name="Ivanova N."/>
            <person name="Copeland A."/>
            <person name="Lucas S."/>
            <person name="Del Rio T.G."/>
            <person name="Chen F."/>
            <person name="Tice H."/>
            <person name="Pitluck S."/>
            <person name="Cheng J.F."/>
            <person name="Sims D."/>
            <person name="Meincke L."/>
            <person name="Bruce D."/>
            <person name="Goodwin L."/>
            <person name="Brettin T."/>
            <person name="Han C."/>
            <person name="Detter J.C."/>
            <person name="Ovchinikova G."/>
            <person name="Pati A."/>
            <person name="Mavromatis K."/>
            <person name="Mikhailova N."/>
            <person name="Chen A."/>
            <person name="Palaniappan K."/>
            <person name="Land M."/>
            <person name="Hauser L."/>
            <person name="Chang Y.J."/>
            <person name="Jeffries C.D."/>
            <person name="Rohde M."/>
            <person name="Sproer C."/>
            <person name="Goker M."/>
            <person name="Bristow J."/>
            <person name="Eisen J.A."/>
            <person name="Markowitz V."/>
            <person name="Hugenholtz P."/>
            <person name="Kyrpides N.C."/>
            <person name="Klenk H.P."/>
            <person name="Chain P."/>
        </authorList>
    </citation>
    <scope>NUCLEOTIDE SEQUENCE [LARGE SCALE GENOMIC DNA]</scope>
    <source>
        <strain evidence="9">ATCC 14647 / DSM 12112 / NCTC 10651 / 9901</strain>
    </source>
</reference>
<evidence type="ECO:0000256" key="6">
    <source>
        <dbReference type="ARBA" id="ARBA00023288"/>
    </source>
</evidence>
<dbReference type="RefSeq" id="WP_012858327.1">
    <property type="nucleotide sequence ID" value="NC_013515.1"/>
</dbReference>
<evidence type="ECO:0000256" key="5">
    <source>
        <dbReference type="ARBA" id="ARBA00023139"/>
    </source>
</evidence>
<dbReference type="AlphaFoldDB" id="D1AWU4"/>
<evidence type="ECO:0000256" key="2">
    <source>
        <dbReference type="ARBA" id="ARBA00008973"/>
    </source>
</evidence>
<keyword evidence="5" id="KW-0564">Palmitate</keyword>
<dbReference type="STRING" id="519441.Smon_0286"/>
<accession>D1AWU4</accession>